<proteinExistence type="predicted"/>
<evidence type="ECO:0000259" key="14">
    <source>
        <dbReference type="PROSITE" id="PS51215"/>
    </source>
</evidence>
<evidence type="ECO:0000313" key="16">
    <source>
        <dbReference type="Proteomes" id="UP000594261"/>
    </source>
</evidence>
<dbReference type="InterPro" id="IPR006560">
    <property type="entry name" value="AWS_dom"/>
</dbReference>
<dbReference type="InterPro" id="IPR046341">
    <property type="entry name" value="SET_dom_sf"/>
</dbReference>
<dbReference type="AlphaFoldDB" id="A0A7N2L2D6"/>
<evidence type="ECO:0000256" key="5">
    <source>
        <dbReference type="ARBA" id="ARBA00022679"/>
    </source>
</evidence>
<evidence type="ECO:0000256" key="4">
    <source>
        <dbReference type="ARBA" id="ARBA00022603"/>
    </source>
</evidence>
<dbReference type="InterPro" id="IPR050777">
    <property type="entry name" value="SET2_Histone-Lys_MeTrsfase"/>
</dbReference>
<reference evidence="16" key="1">
    <citation type="journal article" date="2016" name="G3 (Bethesda)">
        <title>First Draft Assembly and Annotation of the Genome of a California Endemic Oak Quercus lobata Nee (Fagaceae).</title>
        <authorList>
            <person name="Sork V.L."/>
            <person name="Fitz-Gibbon S.T."/>
            <person name="Puiu D."/>
            <person name="Crepeau M."/>
            <person name="Gugger P.F."/>
            <person name="Sherman R."/>
            <person name="Stevens K."/>
            <person name="Langley C.H."/>
            <person name="Pellegrini M."/>
            <person name="Salzberg S.L."/>
        </authorList>
    </citation>
    <scope>NUCLEOTIDE SEQUENCE [LARGE SCALE GENOMIC DNA]</scope>
    <source>
        <strain evidence="16">cv. SW786</strain>
    </source>
</reference>
<dbReference type="GO" id="GO:0032259">
    <property type="term" value="P:methylation"/>
    <property type="evidence" value="ECO:0007669"/>
    <property type="project" value="UniProtKB-KW"/>
</dbReference>
<keyword evidence="3" id="KW-0158">Chromosome</keyword>
<evidence type="ECO:0000256" key="9">
    <source>
        <dbReference type="ARBA" id="ARBA00022833"/>
    </source>
</evidence>
<keyword evidence="16" id="KW-1185">Reference proteome</keyword>
<dbReference type="SUPFAM" id="SSF82199">
    <property type="entry name" value="SET domain"/>
    <property type="match status" value="1"/>
</dbReference>
<evidence type="ECO:0000256" key="3">
    <source>
        <dbReference type="ARBA" id="ARBA00022454"/>
    </source>
</evidence>
<evidence type="ECO:0000256" key="1">
    <source>
        <dbReference type="ARBA" id="ARBA00004123"/>
    </source>
</evidence>
<evidence type="ECO:0000256" key="2">
    <source>
        <dbReference type="ARBA" id="ARBA00004286"/>
    </source>
</evidence>
<dbReference type="PROSITE" id="PS50868">
    <property type="entry name" value="POST_SET"/>
    <property type="match status" value="1"/>
</dbReference>
<dbReference type="SMART" id="SM00249">
    <property type="entry name" value="PHD"/>
    <property type="match status" value="1"/>
</dbReference>
<dbReference type="EnsemblPlants" id="QL02p094348:mrna">
    <property type="protein sequence ID" value="QL02p094348:mrna"/>
    <property type="gene ID" value="QL02p094348"/>
</dbReference>
<evidence type="ECO:0000256" key="10">
    <source>
        <dbReference type="ARBA" id="ARBA00023242"/>
    </source>
</evidence>
<keyword evidence="8" id="KW-0863">Zinc-finger</keyword>
<dbReference type="Gene3D" id="2.170.270.10">
    <property type="entry name" value="SET domain"/>
    <property type="match status" value="1"/>
</dbReference>
<dbReference type="Gene3D" id="3.30.40.10">
    <property type="entry name" value="Zinc/RING finger domain, C3HC4 (zinc finger)"/>
    <property type="match status" value="1"/>
</dbReference>
<evidence type="ECO:0000259" key="12">
    <source>
        <dbReference type="PROSITE" id="PS50280"/>
    </source>
</evidence>
<dbReference type="InterPro" id="IPR025787">
    <property type="entry name" value="Hist-Lys_N-MeTrfase_SET2_plant"/>
</dbReference>
<dbReference type="CDD" id="cd19175">
    <property type="entry name" value="SET_ASHR3-like"/>
    <property type="match status" value="1"/>
</dbReference>
<dbReference type="InterPro" id="IPR047893">
    <property type="entry name" value="ASHR3-like_SET"/>
</dbReference>
<name>A0A7N2L2D6_QUELO</name>
<keyword evidence="6" id="KW-0949">S-adenosyl-L-methionine</keyword>
<comment type="subcellular location">
    <subcellularLocation>
        <location evidence="2">Chromosome</location>
    </subcellularLocation>
    <subcellularLocation>
        <location evidence="1">Nucleus</location>
    </subcellularLocation>
</comment>
<keyword evidence="5" id="KW-0808">Transferase</keyword>
<feature type="domain" description="Post-SET" evidence="13">
    <location>
        <begin position="489"/>
        <end position="505"/>
    </location>
</feature>
<keyword evidence="10" id="KW-0539">Nucleus</keyword>
<reference evidence="15" key="2">
    <citation type="submission" date="2021-01" db="UniProtKB">
        <authorList>
            <consortium name="EnsemblPlants"/>
        </authorList>
    </citation>
    <scope>IDENTIFICATION</scope>
</reference>
<protein>
    <submittedName>
        <fullName evidence="15">Uncharacterized protein</fullName>
    </submittedName>
</protein>
<evidence type="ECO:0000256" key="7">
    <source>
        <dbReference type="ARBA" id="ARBA00022723"/>
    </source>
</evidence>
<sequence length="534" mass="60950">MPDLGNLSLSSSLALTNLKLVPDPDPPKTLDQEARHWDQRLRFPILHKGDISDVNGNGNGNGNGIRVLKRSRGSLDRPKKANNGKSLEDHVKAWALSKMELGVPESHCSLPFLVGAPKMIECLVCHNYIYPEEGVLCSVRGCQGLYHIQCAKEKLQVSNLKKFKCPQHACFICKQKLHWRCVRCPIASHDKCAPWPDQVRHFESQPGKAVCWRHPSDWRLDRKDLDKDIRDIGGRYFDTQIGYECELRGCWLTRLIYLLNEQHAAWTSDIKEVFGRLPLPYMEEEFNVDSICKDMENKVEPPPYMHIRRNIYLVKKKRDDADDDIGCTNCSSMCSEDCVCRVQCISCSKACRCSENCTNRPFRNEKKINIVKTTLCGWGVEAAEKINKGDFIIEYIGEVIDDAQCEKRLWDMKYRGAHNFYMCEIRKDFTIDATFKGNASRFLNHSCDPNCVLEKWQVEGEVRVGVFAARSIKIGEALTYDYRFVQFGPEVKCHCGAPSCQGYLGTKRKIGKVDICWGTKRKRTSTSCLTIIAV</sequence>
<evidence type="ECO:0000259" key="13">
    <source>
        <dbReference type="PROSITE" id="PS50868"/>
    </source>
</evidence>
<dbReference type="PROSITE" id="PS51578">
    <property type="entry name" value="SAM_MT43_SET2_2"/>
    <property type="match status" value="1"/>
</dbReference>
<dbReference type="Pfam" id="PF00856">
    <property type="entry name" value="SET"/>
    <property type="match status" value="1"/>
</dbReference>
<dbReference type="InterPro" id="IPR013083">
    <property type="entry name" value="Znf_RING/FYVE/PHD"/>
</dbReference>
<dbReference type="GO" id="GO:0005694">
    <property type="term" value="C:chromosome"/>
    <property type="evidence" value="ECO:0007669"/>
    <property type="project" value="UniProtKB-SubCell"/>
</dbReference>
<dbReference type="Proteomes" id="UP000594261">
    <property type="component" value="Chromosome 2"/>
</dbReference>
<dbReference type="PANTHER" id="PTHR22884">
    <property type="entry name" value="SET DOMAIN PROTEINS"/>
    <property type="match status" value="1"/>
</dbReference>
<dbReference type="GO" id="GO:0008270">
    <property type="term" value="F:zinc ion binding"/>
    <property type="evidence" value="ECO:0007669"/>
    <property type="project" value="UniProtKB-KW"/>
</dbReference>
<dbReference type="FunFam" id="2.170.270.10:FF:000043">
    <property type="entry name" value="Histone-lysine N-methyltransferase"/>
    <property type="match status" value="1"/>
</dbReference>
<organism evidence="15 16">
    <name type="scientific">Quercus lobata</name>
    <name type="common">Valley oak</name>
    <dbReference type="NCBI Taxonomy" id="97700"/>
    <lineage>
        <taxon>Eukaryota</taxon>
        <taxon>Viridiplantae</taxon>
        <taxon>Streptophyta</taxon>
        <taxon>Embryophyta</taxon>
        <taxon>Tracheophyta</taxon>
        <taxon>Spermatophyta</taxon>
        <taxon>Magnoliopsida</taxon>
        <taxon>eudicotyledons</taxon>
        <taxon>Gunneridae</taxon>
        <taxon>Pentapetalae</taxon>
        <taxon>rosids</taxon>
        <taxon>fabids</taxon>
        <taxon>Fagales</taxon>
        <taxon>Fagaceae</taxon>
        <taxon>Quercus</taxon>
    </lineage>
</organism>
<dbReference type="SMART" id="SM00317">
    <property type="entry name" value="SET"/>
    <property type="match status" value="1"/>
</dbReference>
<dbReference type="PROSITE" id="PS50280">
    <property type="entry name" value="SET"/>
    <property type="match status" value="1"/>
</dbReference>
<feature type="domain" description="AWS" evidence="14">
    <location>
        <begin position="323"/>
        <end position="366"/>
    </location>
</feature>
<dbReference type="InterPro" id="IPR001214">
    <property type="entry name" value="SET_dom"/>
</dbReference>
<keyword evidence="9" id="KW-0862">Zinc</keyword>
<dbReference type="InterPro" id="IPR003616">
    <property type="entry name" value="Post-SET_dom"/>
</dbReference>
<dbReference type="Gramene" id="QL02p094348:mrna">
    <property type="protein sequence ID" value="QL02p094348:mrna"/>
    <property type="gene ID" value="QL02p094348"/>
</dbReference>
<keyword evidence="4" id="KW-0489">Methyltransferase</keyword>
<dbReference type="FunCoup" id="A0A7N2L2D6">
    <property type="interactions" value="42"/>
</dbReference>
<dbReference type="InParanoid" id="A0A7N2L2D6"/>
<keyword evidence="7" id="KW-0479">Metal-binding</keyword>
<dbReference type="OMA" id="KCHCGAP"/>
<feature type="domain" description="SET" evidence="12">
    <location>
        <begin position="366"/>
        <end position="483"/>
    </location>
</feature>
<evidence type="ECO:0000256" key="6">
    <source>
        <dbReference type="ARBA" id="ARBA00022691"/>
    </source>
</evidence>
<feature type="region of interest" description="Disordered" evidence="11">
    <location>
        <begin position="54"/>
        <end position="84"/>
    </location>
</feature>
<dbReference type="GO" id="GO:0042054">
    <property type="term" value="F:histone methyltransferase activity"/>
    <property type="evidence" value="ECO:0007669"/>
    <property type="project" value="InterPro"/>
</dbReference>
<dbReference type="InterPro" id="IPR001965">
    <property type="entry name" value="Znf_PHD"/>
</dbReference>
<evidence type="ECO:0000256" key="11">
    <source>
        <dbReference type="SAM" id="MobiDB-lite"/>
    </source>
</evidence>
<evidence type="ECO:0000256" key="8">
    <source>
        <dbReference type="ARBA" id="ARBA00022771"/>
    </source>
</evidence>
<dbReference type="PROSITE" id="PS51215">
    <property type="entry name" value="AWS"/>
    <property type="match status" value="1"/>
</dbReference>
<accession>A0A7N2L2D6</accession>
<evidence type="ECO:0000313" key="15">
    <source>
        <dbReference type="EnsemblPlants" id="QL02p094348:mrna"/>
    </source>
</evidence>
<dbReference type="SMART" id="SM00508">
    <property type="entry name" value="PostSET"/>
    <property type="match status" value="1"/>
</dbReference>
<dbReference type="GO" id="GO:0005634">
    <property type="term" value="C:nucleus"/>
    <property type="evidence" value="ECO:0007669"/>
    <property type="project" value="UniProtKB-SubCell"/>
</dbReference>